<comment type="catalytic activity">
    <reaction evidence="3">
        <text>adenosylcob(III)inamide + GTP = adenosylcob(III)inamide phosphate + GDP + H(+)</text>
        <dbReference type="Rhea" id="RHEA:15765"/>
        <dbReference type="ChEBI" id="CHEBI:2480"/>
        <dbReference type="ChEBI" id="CHEBI:15378"/>
        <dbReference type="ChEBI" id="CHEBI:37565"/>
        <dbReference type="ChEBI" id="CHEBI:58189"/>
        <dbReference type="ChEBI" id="CHEBI:58502"/>
        <dbReference type="EC" id="2.7.1.156"/>
    </reaction>
</comment>
<evidence type="ECO:0000256" key="8">
    <source>
        <dbReference type="ARBA" id="ARBA00012016"/>
    </source>
</evidence>
<dbReference type="InterPro" id="IPR003203">
    <property type="entry name" value="CobU/CobP"/>
</dbReference>
<dbReference type="UniPathway" id="UPA00148">
    <property type="reaction ID" value="UER00236"/>
</dbReference>
<proteinExistence type="inferred from homology"/>
<feature type="binding site" evidence="19">
    <location>
        <begin position="50"/>
        <end position="53"/>
    </location>
    <ligand>
        <name>GTP</name>
        <dbReference type="ChEBI" id="CHEBI:37565"/>
    </ligand>
</feature>
<accession>A0A1Y2TAS4</accession>
<comment type="pathway">
    <text evidence="5">Cofactor biosynthesis; adenosylcobalamin biosynthesis; adenosylcobalamin from cob(II)yrinate a,c-diamide: step 6/7.</text>
</comment>
<evidence type="ECO:0000256" key="3">
    <source>
        <dbReference type="ARBA" id="ARBA00001522"/>
    </source>
</evidence>
<dbReference type="EC" id="2.7.1.156" evidence="8"/>
<keyword evidence="10" id="KW-0169">Cobalamin biosynthesis</keyword>
<evidence type="ECO:0000256" key="16">
    <source>
        <dbReference type="ARBA" id="ARBA00029570"/>
    </source>
</evidence>
<dbReference type="GO" id="GO:0043752">
    <property type="term" value="F:adenosylcobinamide kinase activity"/>
    <property type="evidence" value="ECO:0007669"/>
    <property type="project" value="UniProtKB-EC"/>
</dbReference>
<name>A0A1Y2TAS4_SYMTR</name>
<dbReference type="GO" id="GO:0005525">
    <property type="term" value="F:GTP binding"/>
    <property type="evidence" value="ECO:0007669"/>
    <property type="project" value="UniProtKB-KW"/>
</dbReference>
<evidence type="ECO:0000256" key="15">
    <source>
        <dbReference type="ARBA" id="ARBA00023134"/>
    </source>
</evidence>
<evidence type="ECO:0000313" key="20">
    <source>
        <dbReference type="EMBL" id="MBY6275481.1"/>
    </source>
</evidence>
<evidence type="ECO:0000256" key="19">
    <source>
        <dbReference type="PIRSR" id="PIRSR006135-2"/>
    </source>
</evidence>
<organism evidence="21 22">
    <name type="scientific">Symbiobacterium thermophilum</name>
    <dbReference type="NCBI Taxonomy" id="2734"/>
    <lineage>
        <taxon>Bacteria</taxon>
        <taxon>Bacillati</taxon>
        <taxon>Bacillota</taxon>
        <taxon>Clostridia</taxon>
        <taxon>Eubacteriales</taxon>
        <taxon>Symbiobacteriaceae</taxon>
        <taxon>Symbiobacterium</taxon>
    </lineage>
</organism>
<feature type="binding site" evidence="19">
    <location>
        <begin position="9"/>
        <end position="16"/>
    </location>
    <ligand>
        <name>GTP</name>
        <dbReference type="ChEBI" id="CHEBI:37565"/>
    </ligand>
</feature>
<dbReference type="PANTHER" id="PTHR34848">
    <property type="match status" value="1"/>
</dbReference>
<reference evidence="21" key="1">
    <citation type="submission" date="2016-04" db="EMBL/GenBank/DDBJ databases">
        <authorList>
            <person name="Evans L.H."/>
            <person name="Alamgir A."/>
            <person name="Owens N."/>
            <person name="Weber N.D."/>
            <person name="Virtaneva K."/>
            <person name="Barbian K."/>
            <person name="Babar A."/>
            <person name="Rosenke K."/>
        </authorList>
    </citation>
    <scope>NUCLEOTIDE SEQUENCE [LARGE SCALE GENOMIC DNA]</scope>
    <source>
        <strain evidence="21">G2</strain>
    </source>
</reference>
<evidence type="ECO:0000313" key="22">
    <source>
        <dbReference type="Proteomes" id="UP000194267"/>
    </source>
</evidence>
<comment type="pathway">
    <text evidence="6">Cofactor biosynthesis; adenosylcobalamin biosynthesis; adenosylcobalamin from cob(II)yrinate a,c-diamide: step 5/7.</text>
</comment>
<keyword evidence="15 19" id="KW-0342">GTP-binding</keyword>
<dbReference type="GO" id="GO:0008820">
    <property type="term" value="F:cobinamide phosphate guanylyltransferase activity"/>
    <property type="evidence" value="ECO:0007669"/>
    <property type="project" value="UniProtKB-EC"/>
</dbReference>
<evidence type="ECO:0000256" key="12">
    <source>
        <dbReference type="ARBA" id="ARBA00022741"/>
    </source>
</evidence>
<dbReference type="Proteomes" id="UP000732377">
    <property type="component" value="Unassembled WGS sequence"/>
</dbReference>
<dbReference type="EMBL" id="PIUK01000026">
    <property type="protein sequence ID" value="MBY6275481.1"/>
    <property type="molecule type" value="Genomic_DNA"/>
</dbReference>
<evidence type="ECO:0000256" key="14">
    <source>
        <dbReference type="ARBA" id="ARBA00022840"/>
    </source>
</evidence>
<dbReference type="NCBIfam" id="NF004469">
    <property type="entry name" value="PRK05800.1"/>
    <property type="match status" value="1"/>
</dbReference>
<evidence type="ECO:0000256" key="13">
    <source>
        <dbReference type="ARBA" id="ARBA00022777"/>
    </source>
</evidence>
<feature type="active site" description="GMP-histidine intermediate" evidence="18">
    <location>
        <position position="49"/>
    </location>
</feature>
<evidence type="ECO:0000256" key="9">
    <source>
        <dbReference type="ARBA" id="ARBA00012523"/>
    </source>
</evidence>
<dbReference type="PANTHER" id="PTHR34848:SF1">
    <property type="entry name" value="BIFUNCTIONAL ADENOSYLCOBALAMIN BIOSYNTHESIS PROTEIN COBU"/>
    <property type="match status" value="1"/>
</dbReference>
<feature type="binding site" evidence="19">
    <location>
        <position position="85"/>
    </location>
    <ligand>
        <name>GTP</name>
        <dbReference type="ChEBI" id="CHEBI:37565"/>
    </ligand>
</feature>
<evidence type="ECO:0000256" key="6">
    <source>
        <dbReference type="ARBA" id="ARBA00005159"/>
    </source>
</evidence>
<dbReference type="AlphaFoldDB" id="A0A1Y2TAS4"/>
<evidence type="ECO:0000256" key="5">
    <source>
        <dbReference type="ARBA" id="ARBA00004692"/>
    </source>
</evidence>
<comment type="similarity">
    <text evidence="7">Belongs to the CobU/CobP family.</text>
</comment>
<dbReference type="Pfam" id="PF02283">
    <property type="entry name" value="CobU"/>
    <property type="match status" value="1"/>
</dbReference>
<evidence type="ECO:0000256" key="17">
    <source>
        <dbReference type="ARBA" id="ARBA00030571"/>
    </source>
</evidence>
<evidence type="ECO:0000313" key="21">
    <source>
        <dbReference type="EMBL" id="OTA42323.1"/>
    </source>
</evidence>
<comment type="catalytic activity">
    <reaction evidence="2">
        <text>adenosylcob(III)inamide phosphate + GTP + H(+) = adenosylcob(III)inamide-GDP + diphosphate</text>
        <dbReference type="Rhea" id="RHEA:22712"/>
        <dbReference type="ChEBI" id="CHEBI:15378"/>
        <dbReference type="ChEBI" id="CHEBI:33019"/>
        <dbReference type="ChEBI" id="CHEBI:37565"/>
        <dbReference type="ChEBI" id="CHEBI:58502"/>
        <dbReference type="ChEBI" id="CHEBI:60487"/>
        <dbReference type="EC" id="2.7.7.62"/>
    </reaction>
</comment>
<feature type="binding site" evidence="19">
    <location>
        <begin position="33"/>
        <end position="35"/>
    </location>
    <ligand>
        <name>GTP</name>
        <dbReference type="ChEBI" id="CHEBI:37565"/>
    </ligand>
</feature>
<reference evidence="20" key="3">
    <citation type="submission" date="2017-11" db="EMBL/GenBank/DDBJ databases">
        <title>Three new genomes from thermophilic consortium.</title>
        <authorList>
            <person name="Quaggio R."/>
            <person name="Amgarten D."/>
            <person name="Setubal J.C."/>
        </authorList>
    </citation>
    <scope>NUCLEOTIDE SEQUENCE</scope>
    <source>
        <strain evidence="20">ZCTH01-B2</strain>
    </source>
</reference>
<keyword evidence="14" id="KW-0067">ATP-binding</keyword>
<sequence length="183" mass="19948">MAGVILVLGGARSGKSRWAEHLASPFRRVVYLATGRAGDAEMADRIARHRASRPAHWRTVEEELRPAAALAQALHEAPADAVLLDCVTLLISNHLLQGEEGFEARARQELAQLLSLTRERGALLIAVSNEVGAGLVPEHRLGRLFRDAQGRLNQWLAREADQVYACVAGIAVDLRRIGTVIPE</sequence>
<evidence type="ECO:0000256" key="2">
    <source>
        <dbReference type="ARBA" id="ARBA00000711"/>
    </source>
</evidence>
<dbReference type="CDD" id="cd00544">
    <property type="entry name" value="CobU"/>
    <property type="match status" value="1"/>
</dbReference>
<evidence type="ECO:0000256" key="11">
    <source>
        <dbReference type="ARBA" id="ARBA00022679"/>
    </source>
</evidence>
<keyword evidence="12 19" id="KW-0547">Nucleotide-binding</keyword>
<dbReference type="SUPFAM" id="SSF52540">
    <property type="entry name" value="P-loop containing nucleoside triphosphate hydrolases"/>
    <property type="match status" value="1"/>
</dbReference>
<dbReference type="OMA" id="NELGMGI"/>
<comment type="catalytic activity">
    <reaction evidence="1">
        <text>adenosylcob(III)inamide + ATP = adenosylcob(III)inamide phosphate + ADP + H(+)</text>
        <dbReference type="Rhea" id="RHEA:15769"/>
        <dbReference type="ChEBI" id="CHEBI:2480"/>
        <dbReference type="ChEBI" id="CHEBI:15378"/>
        <dbReference type="ChEBI" id="CHEBI:30616"/>
        <dbReference type="ChEBI" id="CHEBI:58502"/>
        <dbReference type="ChEBI" id="CHEBI:456216"/>
        <dbReference type="EC" id="2.7.1.156"/>
    </reaction>
</comment>
<gene>
    <name evidence="21" type="ORF">A6D92_00115</name>
    <name evidence="20" type="ORF">CWE10_04555</name>
</gene>
<dbReference type="RefSeq" id="WP_011196055.1">
    <property type="nucleotide sequence ID" value="NZ_JACSIR010000161.1"/>
</dbReference>
<evidence type="ECO:0000256" key="7">
    <source>
        <dbReference type="ARBA" id="ARBA00007490"/>
    </source>
</evidence>
<feature type="binding site" evidence="19">
    <location>
        <position position="61"/>
    </location>
    <ligand>
        <name>GTP</name>
        <dbReference type="ChEBI" id="CHEBI:37565"/>
    </ligand>
</feature>
<dbReference type="InterPro" id="IPR027417">
    <property type="entry name" value="P-loop_NTPase"/>
</dbReference>
<evidence type="ECO:0000256" key="10">
    <source>
        <dbReference type="ARBA" id="ARBA00022573"/>
    </source>
</evidence>
<dbReference type="EC" id="2.7.7.62" evidence="9"/>
<comment type="function">
    <text evidence="4">Catalyzes ATP-dependent phosphorylation of adenosylcobinamide and addition of GMP to adenosylcobinamide phosphate.</text>
</comment>
<reference evidence="22" key="2">
    <citation type="submission" date="2016-04" db="EMBL/GenBank/DDBJ databases">
        <authorList>
            <person name="Antunes L.P."/>
            <person name="Martins L.F."/>
            <person name="Pereira R.V."/>
            <person name="Thomas A.M."/>
            <person name="Barbosa D."/>
            <person name="Nascimento L."/>
            <person name="Silva G.M."/>
            <person name="Condomitti G.W."/>
            <person name="Digiampietri L.A."/>
            <person name="Lombardi K.C."/>
            <person name="Ramos P.L."/>
            <person name="Quaggio R.B."/>
            <person name="Oliveira J.C."/>
            <person name="Pascon R.C."/>
            <person name="Cruz J.B."/>
            <person name="Silva A.M."/>
            <person name="Setubal J.C."/>
        </authorList>
    </citation>
    <scope>NUCLEOTIDE SEQUENCE [LARGE SCALE GENOMIC DNA]</scope>
</reference>
<dbReference type="Proteomes" id="UP000194267">
    <property type="component" value="Unassembled WGS sequence"/>
</dbReference>
<protein>
    <recommendedName>
        <fullName evidence="16">Adenosylcobinamide kinase</fullName>
        <ecNumber evidence="8">2.7.1.156</ecNumber>
        <ecNumber evidence="9">2.7.7.62</ecNumber>
    </recommendedName>
    <alternativeName>
        <fullName evidence="17">Adenosylcobinamide-phosphate guanylyltransferase</fullName>
    </alternativeName>
</protein>
<dbReference type="GO" id="GO:0009236">
    <property type="term" value="P:cobalamin biosynthetic process"/>
    <property type="evidence" value="ECO:0007669"/>
    <property type="project" value="UniProtKB-UniPathway"/>
</dbReference>
<keyword evidence="11" id="KW-0808">Transferase</keyword>
<dbReference type="GO" id="GO:0005524">
    <property type="term" value="F:ATP binding"/>
    <property type="evidence" value="ECO:0007669"/>
    <property type="project" value="UniProtKB-KW"/>
</dbReference>
<keyword evidence="13 20" id="KW-0418">Kinase</keyword>
<keyword evidence="20" id="KW-0548">Nucleotidyltransferase</keyword>
<dbReference type="PIRSF" id="PIRSF006135">
    <property type="entry name" value="CobU"/>
    <property type="match status" value="1"/>
</dbReference>
<evidence type="ECO:0000256" key="4">
    <source>
        <dbReference type="ARBA" id="ARBA00003889"/>
    </source>
</evidence>
<dbReference type="EMBL" id="LWLV01000004">
    <property type="protein sequence ID" value="OTA42323.1"/>
    <property type="molecule type" value="Genomic_DNA"/>
</dbReference>
<evidence type="ECO:0000256" key="1">
    <source>
        <dbReference type="ARBA" id="ARBA00000312"/>
    </source>
</evidence>
<evidence type="ECO:0000256" key="18">
    <source>
        <dbReference type="PIRSR" id="PIRSR006135-1"/>
    </source>
</evidence>
<dbReference type="Gene3D" id="3.40.50.300">
    <property type="entry name" value="P-loop containing nucleotide triphosphate hydrolases"/>
    <property type="match status" value="1"/>
</dbReference>
<comment type="caution">
    <text evidence="21">The sequence shown here is derived from an EMBL/GenBank/DDBJ whole genome shotgun (WGS) entry which is preliminary data.</text>
</comment>